<dbReference type="HAMAP" id="MF_00371">
    <property type="entry name" value="Ribosomal_eS27"/>
    <property type="match status" value="1"/>
</dbReference>
<feature type="binding site" evidence="5">
    <location>
        <position position="21"/>
    </location>
    <ligand>
        <name>Zn(2+)</name>
        <dbReference type="ChEBI" id="CHEBI:29105"/>
    </ligand>
</feature>
<evidence type="ECO:0000313" key="8">
    <source>
        <dbReference type="Proteomes" id="UP000646659"/>
    </source>
</evidence>
<keyword evidence="5 6" id="KW-0479">Metal-binding</keyword>
<keyword evidence="3 5" id="KW-0689">Ribosomal protein</keyword>
<feature type="binding site" evidence="5">
    <location>
        <position position="40"/>
    </location>
    <ligand>
        <name>Zn(2+)</name>
        <dbReference type="ChEBI" id="CHEBI:29105"/>
    </ligand>
</feature>
<dbReference type="Proteomes" id="UP000646659">
    <property type="component" value="Unassembled WGS sequence"/>
</dbReference>
<keyword evidence="4 5" id="KW-0687">Ribonucleoprotein</keyword>
<name>A0A842YMF7_METTF</name>
<dbReference type="OrthoDB" id="5718at2157"/>
<dbReference type="Gene3D" id="2.20.25.100">
    <property type="entry name" value="Zn-binding ribosomal proteins"/>
    <property type="match status" value="1"/>
</dbReference>
<sequence length="63" mass="6984">MICVIFYNTKGNFLRVKCLDCGNQQVVFDRAASYVQCIICGKTLVEPTGGKSKIKAQILEVLD</sequence>
<dbReference type="RefSeq" id="WP_192961894.1">
    <property type="nucleotide sequence ID" value="NZ_QKOF01000006.1"/>
</dbReference>
<keyword evidence="5 6" id="KW-0863">Zinc-finger</keyword>
<evidence type="ECO:0000313" key="7">
    <source>
        <dbReference type="EMBL" id="MBE2900108.1"/>
    </source>
</evidence>
<feature type="binding site" evidence="5">
    <location>
        <position position="37"/>
    </location>
    <ligand>
        <name>Zn(2+)</name>
        <dbReference type="ChEBI" id="CHEBI:29105"/>
    </ligand>
</feature>
<reference evidence="7" key="1">
    <citation type="submission" date="2018-06" db="EMBL/GenBank/DDBJ databases">
        <title>Draft genome sequence of Methanothermobacter thermautotrophicus Strain WHS, a thermophilic, hydrogenotrophic methanogen isolated from Washburn Hot Springs in Yellowstone National Park, USA.</title>
        <authorList>
            <person name="Mckay L.J."/>
            <person name="Klingelsmith K."/>
            <person name="Inskeep W.P."/>
            <person name="Fields M.W."/>
        </authorList>
    </citation>
    <scope>NUCLEOTIDE SEQUENCE</scope>
    <source>
        <strain evidence="7">WHS</strain>
    </source>
</reference>
<comment type="subunit">
    <text evidence="5">Part of the 30S ribosomal subunit.</text>
</comment>
<evidence type="ECO:0000256" key="3">
    <source>
        <dbReference type="ARBA" id="ARBA00022980"/>
    </source>
</evidence>
<dbReference type="EMBL" id="QKOF01000006">
    <property type="protein sequence ID" value="MBE2900108.1"/>
    <property type="molecule type" value="Genomic_DNA"/>
</dbReference>
<feature type="binding site" evidence="5">
    <location>
        <position position="18"/>
    </location>
    <ligand>
        <name>Zn(2+)</name>
        <dbReference type="ChEBI" id="CHEBI:29105"/>
    </ligand>
</feature>
<dbReference type="PROSITE" id="PS01168">
    <property type="entry name" value="RIBOSOMAL_S27E"/>
    <property type="match status" value="1"/>
</dbReference>
<dbReference type="GO" id="GO:0008270">
    <property type="term" value="F:zinc ion binding"/>
    <property type="evidence" value="ECO:0007669"/>
    <property type="project" value="UniProtKB-UniRule"/>
</dbReference>
<keyword evidence="2 5" id="KW-0862">Zinc</keyword>
<evidence type="ECO:0000256" key="6">
    <source>
        <dbReference type="RuleBase" id="RU000671"/>
    </source>
</evidence>
<comment type="cofactor">
    <cofactor evidence="5 6">
        <name>Zn(2+)</name>
        <dbReference type="ChEBI" id="CHEBI:29105"/>
    </cofactor>
    <text evidence="5 6">Binds 1 zinc ion per subunit.</text>
</comment>
<protein>
    <recommendedName>
        <fullName evidence="5">Small ribosomal subunit protein eS27</fullName>
    </recommendedName>
</protein>
<dbReference type="SUPFAM" id="SSF57829">
    <property type="entry name" value="Zn-binding ribosomal proteins"/>
    <property type="match status" value="1"/>
</dbReference>
<organism evidence="7 8">
    <name type="scientific">Methanothermobacter thermautotrophicus</name>
    <name type="common">Methanobacterium thermoformicicum</name>
    <dbReference type="NCBI Taxonomy" id="145262"/>
    <lineage>
        <taxon>Archaea</taxon>
        <taxon>Methanobacteriati</taxon>
        <taxon>Methanobacteriota</taxon>
        <taxon>Methanomada group</taxon>
        <taxon>Methanobacteria</taxon>
        <taxon>Methanobacteriales</taxon>
        <taxon>Methanobacteriaceae</taxon>
        <taxon>Methanothermobacter</taxon>
    </lineage>
</organism>
<evidence type="ECO:0000256" key="1">
    <source>
        <dbReference type="ARBA" id="ARBA00010919"/>
    </source>
</evidence>
<dbReference type="GO" id="GO:0005840">
    <property type="term" value="C:ribosome"/>
    <property type="evidence" value="ECO:0007669"/>
    <property type="project" value="UniProtKB-KW"/>
</dbReference>
<accession>A0A842YMF7</accession>
<evidence type="ECO:0000256" key="5">
    <source>
        <dbReference type="HAMAP-Rule" id="MF_00371"/>
    </source>
</evidence>
<dbReference type="Pfam" id="PF01667">
    <property type="entry name" value="Ribosomal_S27e"/>
    <property type="match status" value="1"/>
</dbReference>
<dbReference type="InterPro" id="IPR011332">
    <property type="entry name" value="Ribosomal_zn-bd"/>
</dbReference>
<dbReference type="GO" id="GO:1990904">
    <property type="term" value="C:ribonucleoprotein complex"/>
    <property type="evidence" value="ECO:0007669"/>
    <property type="project" value="UniProtKB-KW"/>
</dbReference>
<evidence type="ECO:0000256" key="2">
    <source>
        <dbReference type="ARBA" id="ARBA00022833"/>
    </source>
</evidence>
<comment type="caution">
    <text evidence="7">The sequence shown here is derived from an EMBL/GenBank/DDBJ whole genome shotgun (WGS) entry which is preliminary data.</text>
</comment>
<dbReference type="AlphaFoldDB" id="A0A842YMF7"/>
<dbReference type="InterPro" id="IPR000592">
    <property type="entry name" value="Ribosomal_eS27"/>
</dbReference>
<feature type="zinc finger region" description="C4-type" evidence="5">
    <location>
        <begin position="18"/>
        <end position="40"/>
    </location>
</feature>
<evidence type="ECO:0000256" key="4">
    <source>
        <dbReference type="ARBA" id="ARBA00023274"/>
    </source>
</evidence>
<proteinExistence type="inferred from homology"/>
<dbReference type="GO" id="GO:0003735">
    <property type="term" value="F:structural constituent of ribosome"/>
    <property type="evidence" value="ECO:0007669"/>
    <property type="project" value="InterPro"/>
</dbReference>
<dbReference type="NCBIfam" id="NF001629">
    <property type="entry name" value="PRK00415.1"/>
    <property type="match status" value="1"/>
</dbReference>
<dbReference type="InterPro" id="IPR023407">
    <property type="entry name" value="Ribosomal_eS27_Zn-bd_dom_sf"/>
</dbReference>
<comment type="similarity">
    <text evidence="1 5 6">Belongs to the eukaryotic ribosomal protein eS27 family.</text>
</comment>
<gene>
    <name evidence="5" type="primary">rps27e</name>
    <name evidence="7" type="ORF">DNK57_04660</name>
</gene>
<dbReference type="GO" id="GO:0006412">
    <property type="term" value="P:translation"/>
    <property type="evidence" value="ECO:0007669"/>
    <property type="project" value="UniProtKB-UniRule"/>
</dbReference>